<dbReference type="STRING" id="158500.BES08_08905"/>
<dbReference type="Gene3D" id="3.40.50.150">
    <property type="entry name" value="Vaccinia Virus protein VP39"/>
    <property type="match status" value="1"/>
</dbReference>
<evidence type="ECO:0008006" key="3">
    <source>
        <dbReference type="Google" id="ProtNLM"/>
    </source>
</evidence>
<dbReference type="InterPro" id="IPR010342">
    <property type="entry name" value="DUF938"/>
</dbReference>
<evidence type="ECO:0000313" key="2">
    <source>
        <dbReference type="Proteomes" id="UP000024329"/>
    </source>
</evidence>
<proteinExistence type="predicted"/>
<dbReference type="PANTHER" id="PTHR20974:SF0">
    <property type="entry name" value="UPF0585 PROTEIN CG18661"/>
    <property type="match status" value="1"/>
</dbReference>
<dbReference type="PATRIC" id="fig|158500.4.peg.827"/>
<dbReference type="Pfam" id="PF06080">
    <property type="entry name" value="DUF938"/>
    <property type="match status" value="1"/>
</dbReference>
<dbReference type="eggNOG" id="COG0220">
    <property type="taxonomic scope" value="Bacteria"/>
</dbReference>
<comment type="caution">
    <text evidence="1">The sequence shown here is derived from an EMBL/GenBank/DDBJ whole genome shotgun (WGS) entry which is preliminary data.</text>
</comment>
<dbReference type="Proteomes" id="UP000024329">
    <property type="component" value="Unassembled WGS sequence"/>
</dbReference>
<sequence length="201" mass="21970">MENDARREAPATARNRDPILSVLRDVLPVSGHVLEIASGTGEHAIHFAAALPDLVWQPTDPDANARASIAAWGEQAELANLRAPLELDAASHEWPITEAQAVVCINMIHISPWTATEGLMAGAARVLESGYPLVLYGPYRREGLTLEPSNAAFDEDLKRRNPEWGLRSVETVRACALDNGLAFDSVVEMPANNLMLVFRKR</sequence>
<name>A0A031K0V4_9SPHN</name>
<evidence type="ECO:0000313" key="1">
    <source>
        <dbReference type="EMBL" id="EZP83621.1"/>
    </source>
</evidence>
<organism evidence="1 2">
    <name type="scientific">Novosphingobium resinovorum</name>
    <dbReference type="NCBI Taxonomy" id="158500"/>
    <lineage>
        <taxon>Bacteria</taxon>
        <taxon>Pseudomonadati</taxon>
        <taxon>Pseudomonadota</taxon>
        <taxon>Alphaproteobacteria</taxon>
        <taxon>Sphingomonadales</taxon>
        <taxon>Sphingomonadaceae</taxon>
        <taxon>Novosphingobium</taxon>
    </lineage>
</organism>
<gene>
    <name evidence="1" type="ORF">BV97_00806</name>
</gene>
<dbReference type="InterPro" id="IPR029063">
    <property type="entry name" value="SAM-dependent_MTases_sf"/>
</dbReference>
<dbReference type="SUPFAM" id="SSF53335">
    <property type="entry name" value="S-adenosyl-L-methionine-dependent methyltransferases"/>
    <property type="match status" value="1"/>
</dbReference>
<dbReference type="EMBL" id="JFYZ01000002">
    <property type="protein sequence ID" value="EZP83621.1"/>
    <property type="molecule type" value="Genomic_DNA"/>
</dbReference>
<dbReference type="RefSeq" id="WP_036523517.1">
    <property type="nucleotide sequence ID" value="NZ_JFYZ01000002.1"/>
</dbReference>
<dbReference type="AlphaFoldDB" id="A0A031K0V4"/>
<accession>A0A031K0V4</accession>
<reference evidence="1 2" key="1">
    <citation type="submission" date="2014-03" db="EMBL/GenBank/DDBJ databases">
        <title>Whole genome sequence of Novosphingobium resinovorum KF1.</title>
        <authorList>
            <person name="Gan H.M."/>
            <person name="Gan H.Y."/>
            <person name="Chew T.H."/>
            <person name="Savka M.A."/>
        </authorList>
    </citation>
    <scope>NUCLEOTIDE SEQUENCE [LARGE SCALE GENOMIC DNA]</scope>
    <source>
        <strain evidence="1 2">KF1</strain>
    </source>
</reference>
<protein>
    <recommendedName>
        <fullName evidence="3">SAM-dependent methyltransferase</fullName>
    </recommendedName>
</protein>
<dbReference type="PANTHER" id="PTHR20974">
    <property type="entry name" value="UPF0585 PROTEIN CG18661"/>
    <property type="match status" value="1"/>
</dbReference>